<organism evidence="1 2">
    <name type="scientific">Arctium lappa</name>
    <name type="common">Greater burdock</name>
    <name type="synonym">Lappa major</name>
    <dbReference type="NCBI Taxonomy" id="4217"/>
    <lineage>
        <taxon>Eukaryota</taxon>
        <taxon>Viridiplantae</taxon>
        <taxon>Streptophyta</taxon>
        <taxon>Embryophyta</taxon>
        <taxon>Tracheophyta</taxon>
        <taxon>Spermatophyta</taxon>
        <taxon>Magnoliopsida</taxon>
        <taxon>eudicotyledons</taxon>
        <taxon>Gunneridae</taxon>
        <taxon>Pentapetalae</taxon>
        <taxon>asterids</taxon>
        <taxon>campanulids</taxon>
        <taxon>Asterales</taxon>
        <taxon>Asteraceae</taxon>
        <taxon>Carduoideae</taxon>
        <taxon>Cardueae</taxon>
        <taxon>Arctiinae</taxon>
        <taxon>Arctium</taxon>
    </lineage>
</organism>
<dbReference type="EMBL" id="CM042052">
    <property type="protein sequence ID" value="KAI3718415.1"/>
    <property type="molecule type" value="Genomic_DNA"/>
</dbReference>
<evidence type="ECO:0000313" key="2">
    <source>
        <dbReference type="Proteomes" id="UP001055879"/>
    </source>
</evidence>
<evidence type="ECO:0000313" key="1">
    <source>
        <dbReference type="EMBL" id="KAI3718415.1"/>
    </source>
</evidence>
<dbReference type="Proteomes" id="UP001055879">
    <property type="component" value="Linkage Group LG06"/>
</dbReference>
<gene>
    <name evidence="1" type="ORF">L6452_19286</name>
</gene>
<comment type="caution">
    <text evidence="1">The sequence shown here is derived from an EMBL/GenBank/DDBJ whole genome shotgun (WGS) entry which is preliminary data.</text>
</comment>
<proteinExistence type="predicted"/>
<protein>
    <submittedName>
        <fullName evidence="1">Uncharacterized protein</fullName>
    </submittedName>
</protein>
<reference evidence="1 2" key="2">
    <citation type="journal article" date="2022" name="Mol. Ecol. Resour.">
        <title>The genomes of chicory, endive, great burdock and yacon provide insights into Asteraceae paleo-polyploidization history and plant inulin production.</title>
        <authorList>
            <person name="Fan W."/>
            <person name="Wang S."/>
            <person name="Wang H."/>
            <person name="Wang A."/>
            <person name="Jiang F."/>
            <person name="Liu H."/>
            <person name="Zhao H."/>
            <person name="Xu D."/>
            <person name="Zhang Y."/>
        </authorList>
    </citation>
    <scope>NUCLEOTIDE SEQUENCE [LARGE SCALE GENOMIC DNA]</scope>
    <source>
        <strain evidence="2">cv. Niubang</strain>
    </source>
</reference>
<keyword evidence="2" id="KW-1185">Reference proteome</keyword>
<reference evidence="2" key="1">
    <citation type="journal article" date="2022" name="Mol. Ecol. Resour.">
        <title>The genomes of chicory, endive, great burdock and yacon provide insights into Asteraceae palaeo-polyploidization history and plant inulin production.</title>
        <authorList>
            <person name="Fan W."/>
            <person name="Wang S."/>
            <person name="Wang H."/>
            <person name="Wang A."/>
            <person name="Jiang F."/>
            <person name="Liu H."/>
            <person name="Zhao H."/>
            <person name="Xu D."/>
            <person name="Zhang Y."/>
        </authorList>
    </citation>
    <scope>NUCLEOTIDE SEQUENCE [LARGE SCALE GENOMIC DNA]</scope>
    <source>
        <strain evidence="2">cv. Niubang</strain>
    </source>
</reference>
<sequence length="337" mass="38455">MLLAKQQEAGKALMTEDEYWLDHSDEEEEDEERDEAVNMCLMGKQELDVEADSDDEEEEKLSHEIAEKKVLVEVLHRDNDTNAKEKTIILKENSELKSKLTKKEDEANETEKRLKSSKVHLPFYYAKMNNSYNENPIYQKKKTLSSDFFQSYSEKEMEAKPIQGKLYVPPLVLESKISELENSLSDERLLMNIEQKVFSTVFKNVIISKASNSEDMFGFTNKGFDFLNADGGLDDYSNQFDFKAKLPNHSSFVKKSLGKTSMPVNSAKSMKVDNSVSMKAKNAKGKITSKHSHKPNTTSHPKKKHSFVAPNSNSTVSHVSDLSKQRPKVKSLWQPKQ</sequence>
<name>A0ACB9B8A0_ARCLA</name>
<accession>A0ACB9B8A0</accession>